<organism evidence="5 6">
    <name type="scientific">Rhodoferax fermentans</name>
    <dbReference type="NCBI Taxonomy" id="28066"/>
    <lineage>
        <taxon>Bacteria</taxon>
        <taxon>Pseudomonadati</taxon>
        <taxon>Pseudomonadota</taxon>
        <taxon>Betaproteobacteria</taxon>
        <taxon>Burkholderiales</taxon>
        <taxon>Comamonadaceae</taxon>
        <taxon>Rhodoferax</taxon>
    </lineage>
</organism>
<dbReference type="PANTHER" id="PTHR45138:SF9">
    <property type="entry name" value="DIGUANYLATE CYCLASE DGCM-RELATED"/>
    <property type="match status" value="1"/>
</dbReference>
<dbReference type="InterPro" id="IPR000160">
    <property type="entry name" value="GGDEF_dom"/>
</dbReference>
<keyword evidence="3" id="KW-0472">Membrane</keyword>
<evidence type="ECO:0000256" key="3">
    <source>
        <dbReference type="SAM" id="Phobius"/>
    </source>
</evidence>
<feature type="transmembrane region" description="Helical" evidence="3">
    <location>
        <begin position="86"/>
        <end position="105"/>
    </location>
</feature>
<dbReference type="CDD" id="cd01949">
    <property type="entry name" value="GGDEF"/>
    <property type="match status" value="1"/>
</dbReference>
<proteinExistence type="predicted"/>
<evidence type="ECO:0000256" key="2">
    <source>
        <dbReference type="ARBA" id="ARBA00034247"/>
    </source>
</evidence>
<dbReference type="Gene3D" id="3.30.70.270">
    <property type="match status" value="1"/>
</dbReference>
<keyword evidence="3" id="KW-1133">Transmembrane helix</keyword>
<dbReference type="GO" id="GO:1902201">
    <property type="term" value="P:negative regulation of bacterial-type flagellum-dependent cell motility"/>
    <property type="evidence" value="ECO:0007669"/>
    <property type="project" value="TreeGrafter"/>
</dbReference>
<dbReference type="RefSeq" id="WP_078364776.1">
    <property type="nucleotide sequence ID" value="NZ_MTJN01000002.1"/>
</dbReference>
<feature type="transmembrane region" description="Helical" evidence="3">
    <location>
        <begin position="26"/>
        <end position="43"/>
    </location>
</feature>
<keyword evidence="3" id="KW-0812">Transmembrane</keyword>
<dbReference type="InterPro" id="IPR043128">
    <property type="entry name" value="Rev_trsase/Diguanyl_cyclase"/>
</dbReference>
<sequence>MMTDPRADIRLAQLHLYVDIHLHDRYLAPLLTLVVAAMLTNWVPVSWAAIWAGFELLIIANYIRVYRAFKRSQAGASDEPHWARRIALAHGAHMLAWSSLVFWAWQHDNFASLVFIMLVHIALIALTTSMSNAHLRTLERDMVFPVLALLGLPLLELSWFNIGLSLLGLGFSVLMLLVARQINTYSTEALQLRQRNEILIRELELQASRDALTGLVNRRYFLAEANQQLQAAHRSCHVLALLIIDLDHFKQINDQYGHLAGDEVLGAVVDALKRNLRTGDCLGRLGGEEFALLMPETTQAEATETAERLRQAAAAVPLTLQGQAICQTVSIGIALLQKEDTSLSSLMHRADLAMYAAKTQGRNRVVCELPTPAAEGSSPNAETAPLAV</sequence>
<comment type="caution">
    <text evidence="5">The sequence shown here is derived from an EMBL/GenBank/DDBJ whole genome shotgun (WGS) entry which is preliminary data.</text>
</comment>
<dbReference type="GO" id="GO:0043709">
    <property type="term" value="P:cell adhesion involved in single-species biofilm formation"/>
    <property type="evidence" value="ECO:0007669"/>
    <property type="project" value="TreeGrafter"/>
</dbReference>
<evidence type="ECO:0000259" key="4">
    <source>
        <dbReference type="PROSITE" id="PS50887"/>
    </source>
</evidence>
<evidence type="ECO:0000256" key="1">
    <source>
        <dbReference type="ARBA" id="ARBA00012528"/>
    </source>
</evidence>
<dbReference type="NCBIfam" id="TIGR00254">
    <property type="entry name" value="GGDEF"/>
    <property type="match status" value="1"/>
</dbReference>
<keyword evidence="6" id="KW-1185">Reference proteome</keyword>
<dbReference type="Pfam" id="PF00990">
    <property type="entry name" value="GGDEF"/>
    <property type="match status" value="1"/>
</dbReference>
<dbReference type="EC" id="2.7.7.65" evidence="1"/>
<dbReference type="AlphaFoldDB" id="A0A1T1ASI5"/>
<protein>
    <recommendedName>
        <fullName evidence="1">diguanylate cyclase</fullName>
        <ecNumber evidence="1">2.7.7.65</ecNumber>
    </recommendedName>
</protein>
<feature type="transmembrane region" description="Helical" evidence="3">
    <location>
        <begin position="142"/>
        <end position="160"/>
    </location>
</feature>
<dbReference type="InterPro" id="IPR050469">
    <property type="entry name" value="Diguanylate_Cyclase"/>
</dbReference>
<gene>
    <name evidence="5" type="ORF">RF819_09615</name>
</gene>
<evidence type="ECO:0000313" key="5">
    <source>
        <dbReference type="EMBL" id="OOV06948.1"/>
    </source>
</evidence>
<dbReference type="OrthoDB" id="9813903at2"/>
<evidence type="ECO:0000313" key="6">
    <source>
        <dbReference type="Proteomes" id="UP000190750"/>
    </source>
</evidence>
<feature type="domain" description="GGDEF" evidence="4">
    <location>
        <begin position="237"/>
        <end position="370"/>
    </location>
</feature>
<comment type="catalytic activity">
    <reaction evidence="2">
        <text>2 GTP = 3',3'-c-di-GMP + 2 diphosphate</text>
        <dbReference type="Rhea" id="RHEA:24898"/>
        <dbReference type="ChEBI" id="CHEBI:33019"/>
        <dbReference type="ChEBI" id="CHEBI:37565"/>
        <dbReference type="ChEBI" id="CHEBI:58805"/>
        <dbReference type="EC" id="2.7.7.65"/>
    </reaction>
</comment>
<dbReference type="EMBL" id="MTJN01000002">
    <property type="protein sequence ID" value="OOV06948.1"/>
    <property type="molecule type" value="Genomic_DNA"/>
</dbReference>
<feature type="transmembrane region" description="Helical" evidence="3">
    <location>
        <begin position="49"/>
        <end position="66"/>
    </location>
</feature>
<dbReference type="InterPro" id="IPR029787">
    <property type="entry name" value="Nucleotide_cyclase"/>
</dbReference>
<dbReference type="PANTHER" id="PTHR45138">
    <property type="entry name" value="REGULATORY COMPONENTS OF SENSORY TRANSDUCTION SYSTEM"/>
    <property type="match status" value="1"/>
</dbReference>
<dbReference type="STRING" id="28066.RF819_09615"/>
<name>A0A1T1ASI5_RHOFE</name>
<dbReference type="PROSITE" id="PS50887">
    <property type="entry name" value="GGDEF"/>
    <property type="match status" value="1"/>
</dbReference>
<dbReference type="Proteomes" id="UP000190750">
    <property type="component" value="Unassembled WGS sequence"/>
</dbReference>
<feature type="transmembrane region" description="Helical" evidence="3">
    <location>
        <begin position="111"/>
        <end position="130"/>
    </location>
</feature>
<reference evidence="5 6" key="1">
    <citation type="submission" date="2017-01" db="EMBL/GenBank/DDBJ databases">
        <title>Genome sequencing of Rhodoferax fermentans JCM 7819.</title>
        <authorList>
            <person name="Kim Y.J."/>
            <person name="Farh M.E.-A."/>
            <person name="Yang D.-C."/>
        </authorList>
    </citation>
    <scope>NUCLEOTIDE SEQUENCE [LARGE SCALE GENOMIC DNA]</scope>
    <source>
        <strain evidence="5 6">JCM 7819</strain>
    </source>
</reference>
<dbReference type="SMART" id="SM00267">
    <property type="entry name" value="GGDEF"/>
    <property type="match status" value="1"/>
</dbReference>
<dbReference type="SUPFAM" id="SSF55073">
    <property type="entry name" value="Nucleotide cyclase"/>
    <property type="match status" value="1"/>
</dbReference>
<dbReference type="GO" id="GO:0005886">
    <property type="term" value="C:plasma membrane"/>
    <property type="evidence" value="ECO:0007669"/>
    <property type="project" value="TreeGrafter"/>
</dbReference>
<dbReference type="GO" id="GO:0052621">
    <property type="term" value="F:diguanylate cyclase activity"/>
    <property type="evidence" value="ECO:0007669"/>
    <property type="project" value="UniProtKB-EC"/>
</dbReference>
<dbReference type="FunFam" id="3.30.70.270:FF:000001">
    <property type="entry name" value="Diguanylate cyclase domain protein"/>
    <property type="match status" value="1"/>
</dbReference>
<accession>A0A1T1ASI5</accession>